<name>A0AAJ0UE38_HALSE</name>
<protein>
    <recommendedName>
        <fullName evidence="3">DUF2281 domain-containing protein</fullName>
    </recommendedName>
</protein>
<dbReference type="Proteomes" id="UP001296967">
    <property type="component" value="Unassembled WGS sequence"/>
</dbReference>
<evidence type="ECO:0000313" key="1">
    <source>
        <dbReference type="EMBL" id="MBK5929755.1"/>
    </source>
</evidence>
<reference evidence="1" key="2">
    <citation type="journal article" date="2020" name="Microorganisms">
        <title>Osmotic Adaptation and Compatible Solute Biosynthesis of Phototrophic Bacteria as Revealed from Genome Analyses.</title>
        <authorList>
            <person name="Imhoff J.F."/>
            <person name="Rahn T."/>
            <person name="Kunzel S."/>
            <person name="Keller A."/>
            <person name="Neulinger S.C."/>
        </authorList>
    </citation>
    <scope>NUCLEOTIDE SEQUENCE</scope>
    <source>
        <strain evidence="1">DSM 4395</strain>
    </source>
</reference>
<evidence type="ECO:0008006" key="3">
    <source>
        <dbReference type="Google" id="ProtNLM"/>
    </source>
</evidence>
<evidence type="ECO:0000313" key="2">
    <source>
        <dbReference type="Proteomes" id="UP001296967"/>
    </source>
</evidence>
<reference evidence="1" key="1">
    <citation type="submission" date="2017-05" db="EMBL/GenBank/DDBJ databases">
        <authorList>
            <person name="Imhoff J.F."/>
            <person name="Rahn T."/>
            <person name="Kuenzel S."/>
            <person name="Neulinger S.C."/>
        </authorList>
    </citation>
    <scope>NUCLEOTIDE SEQUENCE</scope>
    <source>
        <strain evidence="1">DSM 4395</strain>
    </source>
</reference>
<organism evidence="1 2">
    <name type="scientific">Halochromatium salexigens</name>
    <name type="common">Chromatium salexigens</name>
    <dbReference type="NCBI Taxonomy" id="49447"/>
    <lineage>
        <taxon>Bacteria</taxon>
        <taxon>Pseudomonadati</taxon>
        <taxon>Pseudomonadota</taxon>
        <taxon>Gammaproteobacteria</taxon>
        <taxon>Chromatiales</taxon>
        <taxon>Chromatiaceae</taxon>
        <taxon>Halochromatium</taxon>
    </lineage>
</organism>
<dbReference type="EMBL" id="NHSF01000022">
    <property type="protein sequence ID" value="MBK5929755.1"/>
    <property type="molecule type" value="Genomic_DNA"/>
</dbReference>
<dbReference type="RefSeq" id="WP_201244165.1">
    <property type="nucleotide sequence ID" value="NZ_NHSF01000022.1"/>
</dbReference>
<sequence length="84" mass="9301">MTLAETIYQKGLTLPPEKAREVLDFFKDRPGVTEADSDRGAAKRRSLLEVFEEAGLVGCLETDEQLSTTYKAQLDFSQKHGGPV</sequence>
<comment type="caution">
    <text evidence="1">The sequence shown here is derived from an EMBL/GenBank/DDBJ whole genome shotgun (WGS) entry which is preliminary data.</text>
</comment>
<proteinExistence type="predicted"/>
<keyword evidence="2" id="KW-1185">Reference proteome</keyword>
<dbReference type="AlphaFoldDB" id="A0AAJ0UE38"/>
<accession>A0AAJ0UE38</accession>
<gene>
    <name evidence="1" type="ORF">CCR82_04200</name>
</gene>